<dbReference type="PRINTS" id="PR00861">
    <property type="entry name" value="ALYTICPTASE"/>
</dbReference>
<dbReference type="SUPFAM" id="SSF50494">
    <property type="entry name" value="Trypsin-like serine proteases"/>
    <property type="match status" value="1"/>
</dbReference>
<feature type="signal peptide" evidence="6">
    <location>
        <begin position="1"/>
        <end position="20"/>
    </location>
</feature>
<dbReference type="PROSITE" id="PS51257">
    <property type="entry name" value="PROKAR_LIPOPROTEIN"/>
    <property type="match status" value="1"/>
</dbReference>
<evidence type="ECO:0000256" key="5">
    <source>
        <dbReference type="ARBA" id="ARBA00023157"/>
    </source>
</evidence>
<evidence type="ECO:0000256" key="1">
    <source>
        <dbReference type="ARBA" id="ARBA00007664"/>
    </source>
</evidence>
<dbReference type="Gene3D" id="2.40.10.10">
    <property type="entry name" value="Trypsin-like serine proteases"/>
    <property type="match status" value="2"/>
</dbReference>
<evidence type="ECO:0000256" key="4">
    <source>
        <dbReference type="ARBA" id="ARBA00022825"/>
    </source>
</evidence>
<sequence length="349" mass="35442">MKRYSLCAVAAVLLIALVWAGCSTTDRGPVAPNTIGVASKPAAGVIAAQNRHTDRLLAIRGVVGTAVGHAADGSWAIQVFTEAAGVAGIPRDLEGISVDVVVTGKIVALAPKGGSSPDPRSRFDRPVPIGVSTGNENECAAGTIGCRVKDASGNPFALSNNHVYARQNSASLDDGDGNGEEVLQPGRYDTGCSFDPNNIIGSLSDFELIKFDGSDNTIDAAIAASSTANLGNTTPSNGYGTPSSTATTAFVGQLVQKYGRTTKLTKGKVTGINATVNVGYSSGTAHFVGQIVVQGTKPFIKAGDSGSLLVTDPGKNPVGLLFAGTSSGIAIANPIEPVLTRFGVTVDGQ</sequence>
<evidence type="ECO:0000256" key="2">
    <source>
        <dbReference type="ARBA" id="ARBA00022670"/>
    </source>
</evidence>
<name>A0A1F6D5D6_HANXR</name>
<evidence type="ECO:0008006" key="9">
    <source>
        <dbReference type="Google" id="ProtNLM"/>
    </source>
</evidence>
<organism evidence="7 8">
    <name type="scientific">Handelsmanbacteria sp. (strain RIFCSPLOWO2_12_FULL_64_10)</name>
    <dbReference type="NCBI Taxonomy" id="1817868"/>
    <lineage>
        <taxon>Bacteria</taxon>
        <taxon>Candidatus Handelsmaniibacteriota</taxon>
    </lineage>
</organism>
<accession>A0A1F6D5D6</accession>
<evidence type="ECO:0000313" key="8">
    <source>
        <dbReference type="Proteomes" id="UP000178606"/>
    </source>
</evidence>
<evidence type="ECO:0000313" key="7">
    <source>
        <dbReference type="EMBL" id="OGG56252.1"/>
    </source>
</evidence>
<dbReference type="GO" id="GO:0004252">
    <property type="term" value="F:serine-type endopeptidase activity"/>
    <property type="evidence" value="ECO:0007669"/>
    <property type="project" value="InterPro"/>
</dbReference>
<comment type="caution">
    <text evidence="7">The sequence shown here is derived from an EMBL/GenBank/DDBJ whole genome shotgun (WGS) entry which is preliminary data.</text>
</comment>
<dbReference type="EMBL" id="MFKF01000039">
    <property type="protein sequence ID" value="OGG56252.1"/>
    <property type="molecule type" value="Genomic_DNA"/>
</dbReference>
<dbReference type="AlphaFoldDB" id="A0A1F6D5D6"/>
<proteinExistence type="inferred from homology"/>
<keyword evidence="3" id="KW-0378">Hydrolase</keyword>
<dbReference type="InterPro" id="IPR001316">
    <property type="entry name" value="Pept_S1A_streptogrisin"/>
</dbReference>
<dbReference type="InterPro" id="IPR043504">
    <property type="entry name" value="Peptidase_S1_PA_chymotrypsin"/>
</dbReference>
<comment type="similarity">
    <text evidence="1">Belongs to the peptidase S1 family.</text>
</comment>
<keyword evidence="5" id="KW-1015">Disulfide bond</keyword>
<keyword evidence="4" id="KW-0720">Serine protease</keyword>
<dbReference type="InterPro" id="IPR009003">
    <property type="entry name" value="Peptidase_S1_PA"/>
</dbReference>
<feature type="chain" id="PRO_5009523687" description="Peptidase S1 domain-containing protein" evidence="6">
    <location>
        <begin position="21"/>
        <end position="349"/>
    </location>
</feature>
<dbReference type="GO" id="GO:0006508">
    <property type="term" value="P:proteolysis"/>
    <property type="evidence" value="ECO:0007669"/>
    <property type="project" value="UniProtKB-KW"/>
</dbReference>
<gene>
    <name evidence="7" type="ORF">A3F84_10290</name>
</gene>
<protein>
    <recommendedName>
        <fullName evidence="9">Peptidase S1 domain-containing protein</fullName>
    </recommendedName>
</protein>
<keyword evidence="6" id="KW-0732">Signal</keyword>
<evidence type="ECO:0000256" key="3">
    <source>
        <dbReference type="ARBA" id="ARBA00022801"/>
    </source>
</evidence>
<evidence type="ECO:0000256" key="6">
    <source>
        <dbReference type="SAM" id="SignalP"/>
    </source>
</evidence>
<reference evidence="7 8" key="1">
    <citation type="journal article" date="2016" name="Nat. Commun.">
        <title>Thousands of microbial genomes shed light on interconnected biogeochemical processes in an aquifer system.</title>
        <authorList>
            <person name="Anantharaman K."/>
            <person name="Brown C.T."/>
            <person name="Hug L.A."/>
            <person name="Sharon I."/>
            <person name="Castelle C.J."/>
            <person name="Probst A.J."/>
            <person name="Thomas B.C."/>
            <person name="Singh A."/>
            <person name="Wilkins M.J."/>
            <person name="Karaoz U."/>
            <person name="Brodie E.L."/>
            <person name="Williams K.H."/>
            <person name="Hubbard S.S."/>
            <person name="Banfield J.F."/>
        </authorList>
    </citation>
    <scope>NUCLEOTIDE SEQUENCE [LARGE SCALE GENOMIC DNA]</scope>
    <source>
        <strain evidence="8">RIFCSPLOWO2_12_FULL_64_10</strain>
    </source>
</reference>
<keyword evidence="2" id="KW-0645">Protease</keyword>
<dbReference type="Proteomes" id="UP000178606">
    <property type="component" value="Unassembled WGS sequence"/>
</dbReference>